<dbReference type="Gene3D" id="1.25.40.90">
    <property type="match status" value="1"/>
</dbReference>
<dbReference type="InterPro" id="IPR001452">
    <property type="entry name" value="SH3_domain"/>
</dbReference>
<dbReference type="OrthoDB" id="10255964at2759"/>
<evidence type="ECO:0000256" key="11">
    <source>
        <dbReference type="PROSITE-ProRule" id="PRU00192"/>
    </source>
</evidence>
<keyword evidence="9" id="KW-0653">Protein transport</keyword>
<dbReference type="Pfam" id="PF00790">
    <property type="entry name" value="VHS"/>
    <property type="match status" value="1"/>
</dbReference>
<sequence>MFSRTNPFDECVAAATDENLTGENWELILTVTDKLSRASTESARDCIAAVEKRLNNRNPNVQLYALALTEALVKNCDLIVHREISSRSFTNTLVKLVHDRNVHSKVRVRILELIQMCSFEFRADSTLGLMNEVYHSLRAEGVPFPSPQKPKKEFTQSELDKQKEEEELQLALALSLSESENNKRAGIKSSTTATTTTTTTTTSTTNNTQSTNTNKNDNQPQISRVRALYDFQPTEQGELGFEKGDIIRVIESVYRDWWKGELRGRTGIFPVNYVEKIVDPSPSDIQKEASIENEVLNQTNSIDRLLELLTNPDPRLRDSFSDNDELQSLYNNALSIRPKLVKLIEKYSLKKDELVALNEKFIQARRMYDTMLSNSLARYSNVQSPYGYPPTGQPFSYEPQYYNYQSFAPPSQPQSFNYQSSAPQPPTPVQSNATPVQALAGYYNEPVHQPPTTIAPPSQQLLQQPQQQSIGDNQYQSAYDQNKQPPLQQQHSEFSALYQNIPEQTSSQAPPLQQQQPLQPPPLQQQQQQQPQQQPQQPFAPYPPYQSPMNFPNANPAAPIYPGQQQQQAYTNNY</sequence>
<dbReference type="STRING" id="86630.A0A367JKK1"/>
<keyword evidence="10" id="KW-0472">Membrane</keyword>
<name>A0A367JKK1_RHIAZ</name>
<feature type="region of interest" description="Disordered" evidence="12">
    <location>
        <begin position="141"/>
        <end position="160"/>
    </location>
</feature>
<dbReference type="PANTHER" id="PTHR45929:SF3">
    <property type="entry name" value="JAK PATHWAY SIGNAL TRANSDUCTION ADAPTOR MOLECULE"/>
    <property type="match status" value="1"/>
</dbReference>
<gene>
    <name evidence="15" type="primary">HSE1_3</name>
    <name evidence="15" type="ORF">CU097_004985</name>
</gene>
<evidence type="ECO:0000256" key="8">
    <source>
        <dbReference type="ARBA" id="ARBA00022753"/>
    </source>
</evidence>
<dbReference type="InterPro" id="IPR036028">
    <property type="entry name" value="SH3-like_dom_sf"/>
</dbReference>
<evidence type="ECO:0000256" key="1">
    <source>
        <dbReference type="ARBA" id="ARBA00002654"/>
    </source>
</evidence>
<evidence type="ECO:0000256" key="5">
    <source>
        <dbReference type="ARBA" id="ARBA00018978"/>
    </source>
</evidence>
<dbReference type="PANTHER" id="PTHR45929">
    <property type="entry name" value="JAK PATHWAY SIGNAL TRANSDUCTION ADAPTOR MOLECULE"/>
    <property type="match status" value="1"/>
</dbReference>
<dbReference type="SMART" id="SM00288">
    <property type="entry name" value="VHS"/>
    <property type="match status" value="1"/>
</dbReference>
<dbReference type="Gene3D" id="2.30.30.40">
    <property type="entry name" value="SH3 Domains"/>
    <property type="match status" value="1"/>
</dbReference>
<dbReference type="PROSITE" id="PS50002">
    <property type="entry name" value="SH3"/>
    <property type="match status" value="1"/>
</dbReference>
<reference evidence="15 16" key="1">
    <citation type="journal article" date="2018" name="G3 (Bethesda)">
        <title>Phylogenetic and Phylogenomic Definition of Rhizopus Species.</title>
        <authorList>
            <person name="Gryganskyi A.P."/>
            <person name="Golan J."/>
            <person name="Dolatabadi S."/>
            <person name="Mondo S."/>
            <person name="Robb S."/>
            <person name="Idnurm A."/>
            <person name="Muszewska A."/>
            <person name="Steczkiewicz K."/>
            <person name="Masonjones S."/>
            <person name="Liao H.L."/>
            <person name="Gajdeczka M.T."/>
            <person name="Anike F."/>
            <person name="Vuek A."/>
            <person name="Anishchenko I.M."/>
            <person name="Voigt K."/>
            <person name="de Hoog G.S."/>
            <person name="Smith M.E."/>
            <person name="Heitman J."/>
            <person name="Vilgalys R."/>
            <person name="Stajich J.E."/>
        </authorList>
    </citation>
    <scope>NUCLEOTIDE SEQUENCE [LARGE SCALE GENOMIC DNA]</scope>
    <source>
        <strain evidence="15 16">CBS 357.93</strain>
    </source>
</reference>
<dbReference type="CDD" id="cd11805">
    <property type="entry name" value="SH3_GRB2_like_C"/>
    <property type="match status" value="1"/>
</dbReference>
<evidence type="ECO:0000313" key="15">
    <source>
        <dbReference type="EMBL" id="RCH90458.1"/>
    </source>
</evidence>
<dbReference type="InterPro" id="IPR002014">
    <property type="entry name" value="VHS_dom"/>
</dbReference>
<keyword evidence="7" id="KW-0813">Transport</keyword>
<accession>A0A367JKK1</accession>
<dbReference type="InterPro" id="IPR008942">
    <property type="entry name" value="ENTH_VHS"/>
</dbReference>
<evidence type="ECO:0000256" key="4">
    <source>
        <dbReference type="ARBA" id="ARBA00017923"/>
    </source>
</evidence>
<evidence type="ECO:0000259" key="13">
    <source>
        <dbReference type="PROSITE" id="PS50002"/>
    </source>
</evidence>
<dbReference type="PROSITE" id="PS50330">
    <property type="entry name" value="UIM"/>
    <property type="match status" value="1"/>
</dbReference>
<comment type="caution">
    <text evidence="15">The sequence shown here is derived from an EMBL/GenBank/DDBJ whole genome shotgun (WGS) entry which is preliminary data.</text>
</comment>
<evidence type="ECO:0000256" key="9">
    <source>
        <dbReference type="ARBA" id="ARBA00022927"/>
    </source>
</evidence>
<evidence type="ECO:0000259" key="14">
    <source>
        <dbReference type="PROSITE" id="PS50179"/>
    </source>
</evidence>
<evidence type="ECO:0000256" key="2">
    <source>
        <dbReference type="ARBA" id="ARBA00004125"/>
    </source>
</evidence>
<dbReference type="PRINTS" id="PR00499">
    <property type="entry name" value="P67PHOX"/>
</dbReference>
<feature type="domain" description="SH3" evidence="13">
    <location>
        <begin position="220"/>
        <end position="279"/>
    </location>
</feature>
<dbReference type="SUPFAM" id="SSF48464">
    <property type="entry name" value="ENTH/VHS domain"/>
    <property type="match status" value="1"/>
</dbReference>
<dbReference type="EMBL" id="PJQL01001118">
    <property type="protein sequence ID" value="RCH90458.1"/>
    <property type="molecule type" value="Genomic_DNA"/>
</dbReference>
<feature type="region of interest" description="Disordered" evidence="12">
    <location>
        <begin position="504"/>
        <end position="574"/>
    </location>
</feature>
<dbReference type="GO" id="GO:0043328">
    <property type="term" value="P:protein transport to vacuole involved in ubiquitin-dependent protein catabolic process via the multivesicular body sorting pathway"/>
    <property type="evidence" value="ECO:0007669"/>
    <property type="project" value="TreeGrafter"/>
</dbReference>
<evidence type="ECO:0000313" key="16">
    <source>
        <dbReference type="Proteomes" id="UP000252139"/>
    </source>
</evidence>
<dbReference type="InterPro" id="IPR004152">
    <property type="entry name" value="GAT_dom"/>
</dbReference>
<dbReference type="Pfam" id="PF00018">
    <property type="entry name" value="SH3_1"/>
    <property type="match status" value="1"/>
</dbReference>
<evidence type="ECO:0000256" key="3">
    <source>
        <dbReference type="ARBA" id="ARBA00009666"/>
    </source>
</evidence>
<feature type="compositionally biased region" description="Low complexity" evidence="12">
    <location>
        <begin position="189"/>
        <end position="214"/>
    </location>
</feature>
<feature type="compositionally biased region" description="Polar residues" evidence="12">
    <location>
        <begin position="403"/>
        <end position="422"/>
    </location>
</feature>
<evidence type="ECO:0000256" key="10">
    <source>
        <dbReference type="ARBA" id="ARBA00023136"/>
    </source>
</evidence>
<dbReference type="GO" id="GO:0035091">
    <property type="term" value="F:phosphatidylinositol binding"/>
    <property type="evidence" value="ECO:0007669"/>
    <property type="project" value="InterPro"/>
</dbReference>
<feature type="compositionally biased region" description="Low complexity" evidence="12">
    <location>
        <begin position="508"/>
        <end position="517"/>
    </location>
</feature>
<dbReference type="FunFam" id="2.30.30.40:FF:000072">
    <property type="entry name" value="Unconventional Myosin IB"/>
    <property type="match status" value="1"/>
</dbReference>
<feature type="compositionally biased region" description="Low complexity" evidence="12">
    <location>
        <begin position="524"/>
        <end position="537"/>
    </location>
</feature>
<comment type="similarity">
    <text evidence="3">Belongs to the STAM family.</text>
</comment>
<dbReference type="SUPFAM" id="SSF89009">
    <property type="entry name" value="GAT-like domain"/>
    <property type="match status" value="1"/>
</dbReference>
<feature type="compositionally biased region" description="Basic and acidic residues" evidence="12">
    <location>
        <begin position="150"/>
        <end position="160"/>
    </location>
</feature>
<feature type="domain" description="VHS" evidence="14">
    <location>
        <begin position="15"/>
        <end position="145"/>
    </location>
</feature>
<feature type="region of interest" description="Disordered" evidence="12">
    <location>
        <begin position="403"/>
        <end position="432"/>
    </location>
</feature>
<dbReference type="PRINTS" id="PR00452">
    <property type="entry name" value="SH3DOMAIN"/>
</dbReference>
<dbReference type="Gene3D" id="1.20.5.1940">
    <property type="match status" value="1"/>
</dbReference>
<protein>
    <recommendedName>
        <fullName evidence="4">Class E vacuolar protein-sorting machinery protein HSE1</fullName>
    </recommendedName>
    <alternativeName>
        <fullName evidence="5">Class E vacuolar protein-sorting machinery protein hse1</fullName>
    </alternativeName>
</protein>
<dbReference type="GO" id="GO:0043130">
    <property type="term" value="F:ubiquitin binding"/>
    <property type="evidence" value="ECO:0007669"/>
    <property type="project" value="InterPro"/>
</dbReference>
<dbReference type="InterPro" id="IPR050670">
    <property type="entry name" value="STAM"/>
</dbReference>
<dbReference type="GO" id="GO:0033565">
    <property type="term" value="C:ESCRT-0 complex"/>
    <property type="evidence" value="ECO:0007669"/>
    <property type="project" value="TreeGrafter"/>
</dbReference>
<evidence type="ECO:0000256" key="6">
    <source>
        <dbReference type="ARBA" id="ARBA00022443"/>
    </source>
</evidence>
<dbReference type="AlphaFoldDB" id="A0A367JKK1"/>
<dbReference type="Pfam" id="PF03127">
    <property type="entry name" value="GAT"/>
    <property type="match status" value="1"/>
</dbReference>
<dbReference type="PROSITE" id="PS50179">
    <property type="entry name" value="VHS"/>
    <property type="match status" value="1"/>
</dbReference>
<evidence type="ECO:0000256" key="12">
    <source>
        <dbReference type="SAM" id="MobiDB-lite"/>
    </source>
</evidence>
<feature type="compositionally biased region" description="Polar residues" evidence="12">
    <location>
        <begin position="470"/>
        <end position="491"/>
    </location>
</feature>
<keyword evidence="6 11" id="KW-0728">SH3 domain</keyword>
<comment type="subcellular location">
    <subcellularLocation>
        <location evidence="2">Endosome membrane</location>
        <topology evidence="2">Peripheral membrane protein</topology>
        <orientation evidence="2">Cytoplasmic side</orientation>
    </subcellularLocation>
</comment>
<dbReference type="Proteomes" id="UP000252139">
    <property type="component" value="Unassembled WGS sequence"/>
</dbReference>
<organism evidence="15 16">
    <name type="scientific">Rhizopus azygosporus</name>
    <name type="common">Rhizopus microsporus var. azygosporus</name>
    <dbReference type="NCBI Taxonomy" id="86630"/>
    <lineage>
        <taxon>Eukaryota</taxon>
        <taxon>Fungi</taxon>
        <taxon>Fungi incertae sedis</taxon>
        <taxon>Mucoromycota</taxon>
        <taxon>Mucoromycotina</taxon>
        <taxon>Mucoromycetes</taxon>
        <taxon>Mucorales</taxon>
        <taxon>Mucorineae</taxon>
        <taxon>Rhizopodaceae</taxon>
        <taxon>Rhizopus</taxon>
    </lineage>
</organism>
<dbReference type="SMART" id="SM00326">
    <property type="entry name" value="SH3"/>
    <property type="match status" value="1"/>
</dbReference>
<comment type="function">
    <text evidence="1">Component of the ESCRT-0 complex which is the sorting receptor for ubiquitinated cargo proteins at the multivesicular body (MVB).</text>
</comment>
<keyword evidence="16" id="KW-1185">Reference proteome</keyword>
<feature type="region of interest" description="Disordered" evidence="12">
    <location>
        <begin position="445"/>
        <end position="491"/>
    </location>
</feature>
<keyword evidence="8" id="KW-0967">Endosome</keyword>
<dbReference type="GO" id="GO:0010008">
    <property type="term" value="C:endosome membrane"/>
    <property type="evidence" value="ECO:0007669"/>
    <property type="project" value="UniProtKB-SubCell"/>
</dbReference>
<feature type="compositionally biased region" description="Low complexity" evidence="12">
    <location>
        <begin position="456"/>
        <end position="469"/>
    </location>
</feature>
<feature type="compositionally biased region" description="Polar residues" evidence="12">
    <location>
        <begin position="563"/>
        <end position="574"/>
    </location>
</feature>
<dbReference type="InterPro" id="IPR003903">
    <property type="entry name" value="UIM_dom"/>
</dbReference>
<dbReference type="CDD" id="cd16978">
    <property type="entry name" value="VHS_HSE1"/>
    <property type="match status" value="1"/>
</dbReference>
<proteinExistence type="inferred from homology"/>
<evidence type="ECO:0000256" key="7">
    <source>
        <dbReference type="ARBA" id="ARBA00022448"/>
    </source>
</evidence>
<feature type="region of interest" description="Disordered" evidence="12">
    <location>
        <begin position="181"/>
        <end position="220"/>
    </location>
</feature>
<dbReference type="SUPFAM" id="SSF50044">
    <property type="entry name" value="SH3-domain"/>
    <property type="match status" value="1"/>
</dbReference>